<dbReference type="InterPro" id="IPR028629">
    <property type="entry name" value="Cas9"/>
</dbReference>
<dbReference type="HAMAP" id="MF_01480">
    <property type="entry name" value="Cas9"/>
    <property type="match status" value="1"/>
</dbReference>
<comment type="function">
    <text evidence="12">CRISPR (clustered regularly interspaced short palindromic repeat) is an adaptive immune system that provides protection against mobile genetic elements (viruses, transposable elements and conjugative plasmids). CRISPR clusters contain spacers, sequences complementary to antecedent mobile elements, and target invading nucleic acids. CRISPR clusters are transcribed and processed into CRISPR RNA (crRNA). In type II CRISPR systems correct processing of pre-crRNA requires a trans-encoded small RNA (tracrRNA), endogenous ribonuclease 3 (rnc) and this protein. The tracrRNA serves as a guide for ribonuclease 3-aided processing of pre-crRNA. Subsequently Cas9/crRNA/tracrRNA endonucleolytically cleaves linear or circular dsDNA target complementary to the spacer; Cas9 is inactive in the absence of the 2 guide RNAs (gRNA). Cas9 recognizes the protospacer adjacent motif (PAM) in the CRISPR repeat sequences to help distinguish self versus nonself, as targets within the bacterial CRISPR locus do not have PAMs. PAM recognition is also required for catalytic activity.</text>
</comment>
<keyword evidence="15" id="KW-1185">Reference proteome</keyword>
<dbReference type="InterPro" id="IPR041383">
    <property type="entry name" value="RuvC_III"/>
</dbReference>
<dbReference type="EC" id="3.1.-.-" evidence="12"/>
<dbReference type="InterPro" id="IPR036397">
    <property type="entry name" value="RNaseH_sf"/>
</dbReference>
<keyword evidence="8 12" id="KW-0051">Antiviral defense</keyword>
<feature type="active site" description="Proton acceptor for HNH nuclease domain" evidence="12">
    <location>
        <position position="860"/>
    </location>
</feature>
<dbReference type="NCBIfam" id="TIGR01865">
    <property type="entry name" value="cas_Csn1"/>
    <property type="match status" value="1"/>
</dbReference>
<protein>
    <recommendedName>
        <fullName evidence="12">CRISPR-associated endonuclease Cas9</fullName>
        <ecNumber evidence="12">3.1.-.-</ecNumber>
    </recommendedName>
</protein>
<dbReference type="PROSITE" id="PS51749">
    <property type="entry name" value="HNH_CAS9"/>
    <property type="match status" value="1"/>
</dbReference>
<evidence type="ECO:0000256" key="11">
    <source>
        <dbReference type="ARBA" id="ARBA00046380"/>
    </source>
</evidence>
<feature type="binding site" evidence="12">
    <location>
        <position position="737"/>
    </location>
    <ligand>
        <name>Mg(2+)</name>
        <dbReference type="ChEBI" id="CHEBI:18420"/>
        <label>1</label>
    </ligand>
</feature>
<evidence type="ECO:0000256" key="3">
    <source>
        <dbReference type="ARBA" id="ARBA00022723"/>
    </source>
</evidence>
<reference evidence="15" key="1">
    <citation type="journal article" date="2019" name="Int. J. Syst. Evol. Microbiol.">
        <title>The Global Catalogue of Microorganisms (GCM) 10K type strain sequencing project: providing services to taxonomists for standard genome sequencing and annotation.</title>
        <authorList>
            <consortium name="The Broad Institute Genomics Platform"/>
            <consortium name="The Broad Institute Genome Sequencing Center for Infectious Disease"/>
            <person name="Wu L."/>
            <person name="Ma J."/>
        </authorList>
    </citation>
    <scope>NUCLEOTIDE SEQUENCE [LARGE SCALE GENOMIC DNA]</scope>
    <source>
        <strain evidence="15">KCTC 52644</strain>
    </source>
</reference>
<dbReference type="Pfam" id="PF16593">
    <property type="entry name" value="Cas9-BH"/>
    <property type="match status" value="1"/>
</dbReference>
<keyword evidence="3 12" id="KW-0479">Metal-binding</keyword>
<evidence type="ECO:0000256" key="4">
    <source>
        <dbReference type="ARBA" id="ARBA00022759"/>
    </source>
</evidence>
<dbReference type="Gene3D" id="1.10.30.50">
    <property type="match status" value="1"/>
</dbReference>
<evidence type="ECO:0000256" key="8">
    <source>
        <dbReference type="ARBA" id="ARBA00023118"/>
    </source>
</evidence>
<dbReference type="InterPro" id="IPR032239">
    <property type="entry name" value="Cas9-BH"/>
</dbReference>
<evidence type="ECO:0000256" key="12">
    <source>
        <dbReference type="HAMAP-Rule" id="MF_01480"/>
    </source>
</evidence>
<feature type="domain" description="HNH Cas9-type" evidence="13">
    <location>
        <begin position="787"/>
        <end position="951"/>
    </location>
</feature>
<dbReference type="Gene3D" id="3.30.420.10">
    <property type="entry name" value="Ribonuclease H-like superfamily/Ribonuclease H"/>
    <property type="match status" value="3"/>
</dbReference>
<evidence type="ECO:0000256" key="2">
    <source>
        <dbReference type="ARBA" id="ARBA00022722"/>
    </source>
</evidence>
<evidence type="ECO:0000313" key="14">
    <source>
        <dbReference type="EMBL" id="MFD2907945.1"/>
    </source>
</evidence>
<keyword evidence="9 12" id="KW-0238">DNA-binding</keyword>
<keyword evidence="2 12" id="KW-0540">Nuclease</keyword>
<comment type="similarity">
    <text evidence="12">Belongs to the CRISPR-associated Cas9 family.</text>
</comment>
<keyword evidence="4 12" id="KW-0255">Endonuclease</keyword>
<dbReference type="Pfam" id="PF18541">
    <property type="entry name" value="RuvC_III"/>
    <property type="match status" value="1"/>
</dbReference>
<gene>
    <name evidence="12 14" type="primary">cas9</name>
    <name evidence="14" type="synonym">csn1</name>
    <name evidence="14" type="ORF">ACFSX9_04280</name>
</gene>
<dbReference type="InterPro" id="IPR003615">
    <property type="entry name" value="HNH_nuc"/>
</dbReference>
<feature type="binding site" evidence="12">
    <location>
        <position position="8"/>
    </location>
    <ligand>
        <name>Mg(2+)</name>
        <dbReference type="ChEBI" id="CHEBI:18420"/>
        <label>1</label>
    </ligand>
</feature>
<name>A0ABW5Z5W5_9FLAO</name>
<keyword evidence="6 12" id="KW-0460">Magnesium</keyword>
<feature type="binding site" evidence="12">
    <location>
        <position position="741"/>
    </location>
    <ligand>
        <name>Mg(2+)</name>
        <dbReference type="ChEBI" id="CHEBI:18420"/>
        <label>1</label>
    </ligand>
</feature>
<comment type="subunit">
    <text evidence="11 12">Monomer. Binds crRNA and tracrRNA.</text>
</comment>
<sequence length="1533" mass="179922">MKKILGLDLGTNSIGWALTNIDYNNKLGNIEGLGSRIIPMSQDVLGKFDSGVSISQTAQRTEYRGKRRLVQRFLLRRERLHRVLNILDFLPKHYSESIDFDTKLGQFKPEREEKLSFYKNENGKNVFLFTDSHQEMLSEFKLRHPDLKQVPYDWTIYYLRKKALTQKISKEELAWILLNFNQKRGYYQLRGEDQEENRNKLEEFHTLTVIDVIEREKGKFGIWYNVILENGWIYKRESKIALFDWVGKRKNFIVTTEFNDDGTIKLNKENEEKRSFRSPKEDDWGLVKIRTEQTINQSGKSVGSFIYDNLLKNPNQKIKGELVRTIERHYYYSELKQILETQIEFHKDTLKNKNLYKKCIDELYRNNDSHKASIKDRGFDYLFIDDIIFYQRPLKSKTSLISDCSLEFRPVKDKNGVLVKDVNEKQIVKPLKCIAKSNPIFQEFRLLQFVKNLKIFRKDIVNDLDVTSDYLNTEEGVIELFNWLNDKADISQKQFLAYPKFKLKEDKFRWNFVEDKIYPCNETRNQFLNAIAKIDVDKSFFNTTNTQDLWHILYSVTDKIEITKAITTFAKRHSLTDDFIVNFSKLKPYKKDYGSYSEKAIKKLLPLMRFGSNWNENNIDTKTMARIDKIQTGEFDENIKDRVREKAIHLNTLSDFKGLPLWLSSYVIYDRHSEASDNSKWKTPADIEYFLKHDFKQHSLRNPIVEQVITETLRVVKDIWQNYGKGKENFFDEIHIELGREMKNNKATRERMSKQISQNENTNLRIKAILTELKNDGINDIRPFSPSQQEILKIYEEGIYSSESRKEELEKVDKIRNNAKPTTAEINKYKLWLEQGYISPYTGQPIMLSELFTTKYQIEHIIPQSRLFDDSLANKVICESEVNDLKGNKTALEFILKNEDRIVTLSGGKTVKILTKEAYKQHITAYYTKNKNKQKRLLSEDIPEKFIERQLNDTKYISKIVKNILSKIVREEDEQEVTSKHIVSLNGSITSKMKQDWGLNDVWNKIITPRFERLNAITNSIDFGKLELKKDEFGNTGKQVFQTTVPDDIAKGFSKKRIDHRHHALDALVIACVNRTHINYLNNLNAKDEDDKTIKHELRNKLCFKTKPDANGNYKWEFHKPWEGFTKSAEDELNQTIISFKQNTRVINKTVNKYQVWQEEDGLMKKAIIKQTKGDNWAIRKPMHAETVSGKVFLKRIKQSHITIANAIQQIELIVDKDVKKQLKEKIKKYPNNDVGLKKHLQAFPVMIDGRAIDKVQIYENLEATATRERNHLDITFDEKKIEKITDTGIQKILLNHLRQEIYQKAIDENGKKIPANEVAFSEAGVEELNRNIKILNNGKNHQPIRKVRIFEESKRFPLGQTGNKVDKYVEAAKGTNLFFAIYQDKKGKRNYKTIPFNEVIERQKQGLASAVEIDENENRLLFTLSPNDLVYIPTEDEKEDLTSIDFPKTNKDQTERVYKFVSCTGGEGHFVPHNYSKEIISNENGSNNKNERMLEFNNSNTIYDEKEKPIMIKSICWKLEIDRTGKIKRIMK</sequence>
<evidence type="ECO:0000259" key="13">
    <source>
        <dbReference type="PROSITE" id="PS51749"/>
    </source>
</evidence>
<keyword evidence="5 12" id="KW-0378">Hydrolase</keyword>
<keyword evidence="10" id="KW-0464">Manganese</keyword>
<keyword evidence="7 12" id="KW-0694">RNA-binding</keyword>
<dbReference type="InterPro" id="IPR033114">
    <property type="entry name" value="HNH_CAS9"/>
</dbReference>
<feature type="active site" description="For RuvC-like nuclease domain" evidence="12">
    <location>
        <position position="8"/>
    </location>
</feature>
<dbReference type="RefSeq" id="WP_379804833.1">
    <property type="nucleotide sequence ID" value="NZ_JBHUOL010000010.1"/>
</dbReference>
<evidence type="ECO:0000256" key="9">
    <source>
        <dbReference type="ARBA" id="ARBA00023125"/>
    </source>
</evidence>
<evidence type="ECO:0000256" key="7">
    <source>
        <dbReference type="ARBA" id="ARBA00022884"/>
    </source>
</evidence>
<dbReference type="EMBL" id="JBHUOL010000010">
    <property type="protein sequence ID" value="MFD2907945.1"/>
    <property type="molecule type" value="Genomic_DNA"/>
</dbReference>
<feature type="binding site" evidence="12">
    <location>
        <position position="741"/>
    </location>
    <ligand>
        <name>Mg(2+)</name>
        <dbReference type="ChEBI" id="CHEBI:18420"/>
        <label>2</label>
    </ligand>
</feature>
<evidence type="ECO:0000256" key="10">
    <source>
        <dbReference type="ARBA" id="ARBA00023211"/>
    </source>
</evidence>
<evidence type="ECO:0000256" key="1">
    <source>
        <dbReference type="ARBA" id="ARBA00001946"/>
    </source>
</evidence>
<evidence type="ECO:0000256" key="6">
    <source>
        <dbReference type="ARBA" id="ARBA00022842"/>
    </source>
</evidence>
<dbReference type="GO" id="GO:0004519">
    <property type="term" value="F:endonuclease activity"/>
    <property type="evidence" value="ECO:0007669"/>
    <property type="project" value="UniProtKB-KW"/>
</dbReference>
<evidence type="ECO:0000256" key="5">
    <source>
        <dbReference type="ARBA" id="ARBA00022801"/>
    </source>
</evidence>
<feature type="binding site" evidence="12">
    <location>
        <position position="1063"/>
    </location>
    <ligand>
        <name>Mg(2+)</name>
        <dbReference type="ChEBI" id="CHEBI:18420"/>
        <label>2</label>
    </ligand>
</feature>
<comment type="caution">
    <text evidence="14">The sequence shown here is derived from an EMBL/GenBank/DDBJ whole genome shotgun (WGS) entry which is preliminary data.</text>
</comment>
<organism evidence="14 15">
    <name type="scientific">Flavobacterium ardleyense</name>
    <dbReference type="NCBI Taxonomy" id="2038737"/>
    <lineage>
        <taxon>Bacteria</taxon>
        <taxon>Pseudomonadati</taxon>
        <taxon>Bacteroidota</taxon>
        <taxon>Flavobacteriia</taxon>
        <taxon>Flavobacteriales</taxon>
        <taxon>Flavobacteriaceae</taxon>
        <taxon>Flavobacterium</taxon>
    </lineage>
</organism>
<comment type="domain">
    <text evidence="12">Has 2 endonuclease domains. The discontinuous RuvC-like domain cleaves the target DNA noncomplementary to crRNA while the HNH nuclease domain cleaves the target DNA complementary to crRNA.</text>
</comment>
<comment type="cofactor">
    <cofactor evidence="1 12">
        <name>Mg(2+)</name>
        <dbReference type="ChEBI" id="CHEBI:18420"/>
    </cofactor>
</comment>
<evidence type="ECO:0000313" key="15">
    <source>
        <dbReference type="Proteomes" id="UP001597549"/>
    </source>
</evidence>
<dbReference type="Proteomes" id="UP001597549">
    <property type="component" value="Unassembled WGS sequence"/>
</dbReference>
<feature type="binding site" evidence="12">
    <location>
        <position position="8"/>
    </location>
    <ligand>
        <name>Mg(2+)</name>
        <dbReference type="ChEBI" id="CHEBI:18420"/>
        <label>2</label>
    </ligand>
</feature>
<dbReference type="Pfam" id="PF13395">
    <property type="entry name" value="HNH_4"/>
    <property type="match status" value="1"/>
</dbReference>
<proteinExistence type="inferred from homology"/>
<accession>A0ABW5Z5W5</accession>